<sequence length="733" mass="80114">MEGSLPHRQLHVLLTLLDGEHSFGMSLAQKCSVLGLKYTVVSSVFANSPADRAGVRKGYVLRSVNDTPVGGLTVAQVANYFRNVGQTRITLEIVGKPTFTSKTTTCSRVEQLLKLPGAAPSGRAIAAPGSALVVPRDALTQQSMPRRPVKSAAKALALQRHSDEIYSAAACVPDRADPKYDSTGRIHRIGLQAIDVNPNKAEEKALVSVIDVELTSECMASKPSSLHPTLLQKSDLANVASQERVVADVQLEISVPSTDFLHASLSATSRPPIKTSSNCEAPTSDAKRPSTLLISHSARSNDTALMAPSENAASKTTDHFLPSLTAKPLTNPQRKPTISLGETVVPSTLEMDSNSPRLESLSSIPCKIELVSPAVHRPTLAIESLNKPSISPRQVAIMPSAAMGRDAASTSEKLTVAEAALDAAQPHSSVKKCIKRRRSRKHSVASNDSIDDKASKKTKTLYLSDERDDISSSDETVEPDAFSSDSDENIPSPKSDLRKVRRCDRPRNSLTIDRLIGMGFARVDAEASVEKFGNDPDACMVWIISKIEERQFNEDLNRASIQSEQSKREEEKRVKTLEKEKLACSTKFMAVFPTSYMICSESSALNLKTLLQSTIDQIHGKAYIRDILTQLLTLEGKSIRWYKEAARSYMLELANRLDIELRSHDVVACCAQNVTKSRDNLCTFVRKVVEEVETLTKALYEMPTNQGGVPPVFLECDETTKFDLENDGFEVIE</sequence>
<proteinExistence type="predicted"/>
<dbReference type="InterPro" id="IPR015940">
    <property type="entry name" value="UBA"/>
</dbReference>
<dbReference type="InterPro" id="IPR036034">
    <property type="entry name" value="PDZ_sf"/>
</dbReference>
<dbReference type="RefSeq" id="XP_024576647.1">
    <property type="nucleotide sequence ID" value="XM_024725919.1"/>
</dbReference>
<feature type="compositionally biased region" description="Basic residues" evidence="1">
    <location>
        <begin position="429"/>
        <end position="443"/>
    </location>
</feature>
<keyword evidence="4" id="KW-0648">Protein biosynthesis</keyword>
<dbReference type="OMA" id="GKSIRWY"/>
<feature type="compositionally biased region" description="Acidic residues" evidence="1">
    <location>
        <begin position="466"/>
        <end position="478"/>
    </location>
</feature>
<dbReference type="SUPFAM" id="SSF46934">
    <property type="entry name" value="UBA-like"/>
    <property type="match status" value="1"/>
</dbReference>
<evidence type="ECO:0000313" key="5">
    <source>
        <dbReference type="Proteomes" id="UP000054928"/>
    </source>
</evidence>
<dbReference type="InterPro" id="IPR009060">
    <property type="entry name" value="UBA-like_sf"/>
</dbReference>
<feature type="compositionally biased region" description="Polar residues" evidence="1">
    <location>
        <begin position="269"/>
        <end position="281"/>
    </location>
</feature>
<dbReference type="Pfam" id="PF17820">
    <property type="entry name" value="PDZ_6"/>
    <property type="match status" value="1"/>
</dbReference>
<dbReference type="Proteomes" id="UP000054928">
    <property type="component" value="Unassembled WGS sequence"/>
</dbReference>
<reference evidence="5" key="1">
    <citation type="submission" date="2014-09" db="EMBL/GenBank/DDBJ databases">
        <authorList>
            <person name="Sharma Rahul"/>
            <person name="Thines Marco"/>
        </authorList>
    </citation>
    <scope>NUCLEOTIDE SEQUENCE [LARGE SCALE GENOMIC DNA]</scope>
</reference>
<feature type="domain" description="PDZ" evidence="3">
    <location>
        <begin position="13"/>
        <end position="86"/>
    </location>
</feature>
<keyword evidence="4" id="KW-0251">Elongation factor</keyword>
<dbReference type="Gene3D" id="2.30.42.10">
    <property type="match status" value="1"/>
</dbReference>
<organism evidence="4 5">
    <name type="scientific">Plasmopara halstedii</name>
    <name type="common">Downy mildew of sunflower</name>
    <dbReference type="NCBI Taxonomy" id="4781"/>
    <lineage>
        <taxon>Eukaryota</taxon>
        <taxon>Sar</taxon>
        <taxon>Stramenopiles</taxon>
        <taxon>Oomycota</taxon>
        <taxon>Peronosporomycetes</taxon>
        <taxon>Peronosporales</taxon>
        <taxon>Peronosporaceae</taxon>
        <taxon>Plasmopara</taxon>
    </lineage>
</organism>
<evidence type="ECO:0000259" key="3">
    <source>
        <dbReference type="PROSITE" id="PS50106"/>
    </source>
</evidence>
<dbReference type="PROSITE" id="PS50030">
    <property type="entry name" value="UBA"/>
    <property type="match status" value="1"/>
</dbReference>
<dbReference type="EMBL" id="CCYD01000472">
    <property type="protein sequence ID" value="CEG40278.1"/>
    <property type="molecule type" value="Genomic_DNA"/>
</dbReference>
<feature type="region of interest" description="Disordered" evidence="1">
    <location>
        <begin position="269"/>
        <end position="288"/>
    </location>
</feature>
<dbReference type="SMART" id="SM00228">
    <property type="entry name" value="PDZ"/>
    <property type="match status" value="1"/>
</dbReference>
<keyword evidence="5" id="KW-1185">Reference proteome</keyword>
<dbReference type="InterPro" id="IPR001478">
    <property type="entry name" value="PDZ"/>
</dbReference>
<evidence type="ECO:0000256" key="1">
    <source>
        <dbReference type="SAM" id="MobiDB-lite"/>
    </source>
</evidence>
<dbReference type="AlphaFoldDB" id="A0A0P1AHW8"/>
<accession>A0A0P1AHW8</accession>
<feature type="domain" description="UBA" evidence="2">
    <location>
        <begin position="506"/>
        <end position="546"/>
    </location>
</feature>
<dbReference type="Gene3D" id="1.10.8.10">
    <property type="entry name" value="DNA helicase RuvA subunit, C-terminal domain"/>
    <property type="match status" value="1"/>
</dbReference>
<feature type="region of interest" description="Disordered" evidence="1">
    <location>
        <begin position="427"/>
        <end position="499"/>
    </location>
</feature>
<dbReference type="SUPFAM" id="SSF50156">
    <property type="entry name" value="PDZ domain-like"/>
    <property type="match status" value="1"/>
</dbReference>
<protein>
    <submittedName>
        <fullName evidence="4">Ubiquitin-associated/translation elongation factor EF1B, N-terminal, eukaryote</fullName>
    </submittedName>
</protein>
<dbReference type="SMART" id="SM00165">
    <property type="entry name" value="UBA"/>
    <property type="match status" value="1"/>
</dbReference>
<name>A0A0P1AHW8_PLAHL</name>
<dbReference type="GO" id="GO:0003746">
    <property type="term" value="F:translation elongation factor activity"/>
    <property type="evidence" value="ECO:0007669"/>
    <property type="project" value="UniProtKB-KW"/>
</dbReference>
<dbReference type="InterPro" id="IPR041489">
    <property type="entry name" value="PDZ_6"/>
</dbReference>
<dbReference type="GeneID" id="36405542"/>
<dbReference type="OrthoDB" id="68234at2759"/>
<evidence type="ECO:0000259" key="2">
    <source>
        <dbReference type="PROSITE" id="PS50030"/>
    </source>
</evidence>
<dbReference type="PROSITE" id="PS50106">
    <property type="entry name" value="PDZ"/>
    <property type="match status" value="1"/>
</dbReference>
<evidence type="ECO:0000313" key="4">
    <source>
        <dbReference type="EMBL" id="CEG40278.1"/>
    </source>
</evidence>